<dbReference type="InterPro" id="IPR010987">
    <property type="entry name" value="Glutathione-S-Trfase_C-like"/>
</dbReference>
<accession>A0ABZ0WJD5</accession>
<dbReference type="Proteomes" id="UP001325479">
    <property type="component" value="Chromosome"/>
</dbReference>
<dbReference type="PANTHER" id="PTHR44051:SF8">
    <property type="entry name" value="GLUTATHIONE S-TRANSFERASE GSTA"/>
    <property type="match status" value="1"/>
</dbReference>
<dbReference type="Pfam" id="PF13417">
    <property type="entry name" value="GST_N_3"/>
    <property type="match status" value="1"/>
</dbReference>
<protein>
    <submittedName>
        <fullName evidence="3">Glutathione S-transferase</fullName>
        <ecNumber evidence="3">2.5.1.18</ecNumber>
    </submittedName>
</protein>
<dbReference type="InterPro" id="IPR004045">
    <property type="entry name" value="Glutathione_S-Trfase_N"/>
</dbReference>
<dbReference type="PROSITE" id="PS50404">
    <property type="entry name" value="GST_NTER"/>
    <property type="match status" value="1"/>
</dbReference>
<dbReference type="SUPFAM" id="SSF52833">
    <property type="entry name" value="Thioredoxin-like"/>
    <property type="match status" value="1"/>
</dbReference>
<dbReference type="GO" id="GO:0004364">
    <property type="term" value="F:glutathione transferase activity"/>
    <property type="evidence" value="ECO:0007669"/>
    <property type="project" value="UniProtKB-EC"/>
</dbReference>
<dbReference type="Gene3D" id="3.40.30.10">
    <property type="entry name" value="Glutaredoxin"/>
    <property type="match status" value="1"/>
</dbReference>
<sequence length="206" mass="23013">MQLIGMMDSPYVRRVAVSLAVLGLPFEHRSVSVFRHFDEFARINPVVKAPTLVEDDGTLLIDSNLILDHLDHKVPPARRLLPEDPQARFAALRVIGFALAAMEKTIQIVYERNLRPAERQHEPWVERVQKQLHAAYDVLEPLVAACARDAWLGGDRLMQSDITVAVAWRFTQFILPGAVDAGRYPALAAFSARAEALPEFVGAPLE</sequence>
<reference evidence="3 4" key="1">
    <citation type="submission" date="2023-12" db="EMBL/GenBank/DDBJ databases">
        <title>Genome sequencing and assembly of bacterial species from a model synthetic community.</title>
        <authorList>
            <person name="Hogle S.L."/>
        </authorList>
    </citation>
    <scope>NUCLEOTIDE SEQUENCE [LARGE SCALE GENOMIC DNA]</scope>
    <source>
        <strain evidence="3 4">HAMBI 2494</strain>
    </source>
</reference>
<feature type="domain" description="GST N-terminal" evidence="1">
    <location>
        <begin position="1"/>
        <end position="78"/>
    </location>
</feature>
<dbReference type="RefSeq" id="WP_114814231.1">
    <property type="nucleotide sequence ID" value="NZ_CP139965.1"/>
</dbReference>
<dbReference type="SFLD" id="SFLDG00358">
    <property type="entry name" value="Main_(cytGST)"/>
    <property type="match status" value="1"/>
</dbReference>
<dbReference type="PROSITE" id="PS50405">
    <property type="entry name" value="GST_CTER"/>
    <property type="match status" value="1"/>
</dbReference>
<dbReference type="CDD" id="cd03205">
    <property type="entry name" value="GST_C_6"/>
    <property type="match status" value="1"/>
</dbReference>
<feature type="domain" description="GST C-terminal" evidence="2">
    <location>
        <begin position="84"/>
        <end position="206"/>
    </location>
</feature>
<evidence type="ECO:0000313" key="3">
    <source>
        <dbReference type="EMBL" id="WQD77448.1"/>
    </source>
</evidence>
<dbReference type="EMBL" id="CP139965">
    <property type="protein sequence ID" value="WQD77448.1"/>
    <property type="molecule type" value="Genomic_DNA"/>
</dbReference>
<keyword evidence="3" id="KW-0808">Transferase</keyword>
<dbReference type="EC" id="2.5.1.18" evidence="3"/>
<dbReference type="PANTHER" id="PTHR44051">
    <property type="entry name" value="GLUTATHIONE S-TRANSFERASE-RELATED"/>
    <property type="match status" value="1"/>
</dbReference>
<dbReference type="SFLD" id="SFLDS00019">
    <property type="entry name" value="Glutathione_Transferase_(cytos"/>
    <property type="match status" value="1"/>
</dbReference>
<gene>
    <name evidence="3" type="ORF">U0042_25925</name>
</gene>
<dbReference type="Gene3D" id="1.20.1050.10">
    <property type="match status" value="1"/>
</dbReference>
<dbReference type="InterPro" id="IPR036282">
    <property type="entry name" value="Glutathione-S-Trfase_C_sf"/>
</dbReference>
<organism evidence="3 4">
    <name type="scientific">Paraburkholderia kururiensis</name>
    <dbReference type="NCBI Taxonomy" id="984307"/>
    <lineage>
        <taxon>Bacteria</taxon>
        <taxon>Pseudomonadati</taxon>
        <taxon>Pseudomonadota</taxon>
        <taxon>Betaproteobacteria</taxon>
        <taxon>Burkholderiales</taxon>
        <taxon>Burkholderiaceae</taxon>
        <taxon>Paraburkholderia</taxon>
    </lineage>
</organism>
<dbReference type="InterPro" id="IPR036249">
    <property type="entry name" value="Thioredoxin-like_sf"/>
</dbReference>
<name>A0ABZ0WJD5_9BURK</name>
<proteinExistence type="predicted"/>
<evidence type="ECO:0000313" key="4">
    <source>
        <dbReference type="Proteomes" id="UP001325479"/>
    </source>
</evidence>
<evidence type="ECO:0000259" key="1">
    <source>
        <dbReference type="PROSITE" id="PS50404"/>
    </source>
</evidence>
<dbReference type="InterPro" id="IPR040079">
    <property type="entry name" value="Glutathione_S-Trfase"/>
</dbReference>
<keyword evidence="4" id="KW-1185">Reference proteome</keyword>
<dbReference type="Pfam" id="PF13410">
    <property type="entry name" value="GST_C_2"/>
    <property type="match status" value="1"/>
</dbReference>
<dbReference type="SUPFAM" id="SSF47616">
    <property type="entry name" value="GST C-terminal domain-like"/>
    <property type="match status" value="1"/>
</dbReference>
<evidence type="ECO:0000259" key="2">
    <source>
        <dbReference type="PROSITE" id="PS50405"/>
    </source>
</evidence>
<dbReference type="CDD" id="cd00570">
    <property type="entry name" value="GST_N_family"/>
    <property type="match status" value="1"/>
</dbReference>